<proteinExistence type="predicted"/>
<comment type="caution">
    <text evidence="1">The sequence shown here is derived from an EMBL/GenBank/DDBJ whole genome shotgun (WGS) entry which is preliminary data.</text>
</comment>
<evidence type="ECO:0000313" key="2">
    <source>
        <dbReference type="Proteomes" id="UP000821845"/>
    </source>
</evidence>
<protein>
    <submittedName>
        <fullName evidence="1">Uncharacterized protein</fullName>
    </submittedName>
</protein>
<dbReference type="Proteomes" id="UP000821845">
    <property type="component" value="Chromosome 3"/>
</dbReference>
<dbReference type="EMBL" id="CM023483">
    <property type="protein sequence ID" value="KAH6937109.1"/>
    <property type="molecule type" value="Genomic_DNA"/>
</dbReference>
<organism evidence="1 2">
    <name type="scientific">Hyalomma asiaticum</name>
    <name type="common">Tick</name>
    <dbReference type="NCBI Taxonomy" id="266040"/>
    <lineage>
        <taxon>Eukaryota</taxon>
        <taxon>Metazoa</taxon>
        <taxon>Ecdysozoa</taxon>
        <taxon>Arthropoda</taxon>
        <taxon>Chelicerata</taxon>
        <taxon>Arachnida</taxon>
        <taxon>Acari</taxon>
        <taxon>Parasitiformes</taxon>
        <taxon>Ixodida</taxon>
        <taxon>Ixodoidea</taxon>
        <taxon>Ixodidae</taxon>
        <taxon>Hyalomminae</taxon>
        <taxon>Hyalomma</taxon>
    </lineage>
</organism>
<sequence length="1019" mass="110370">MERSRVSTERIDNVEPPVPFDYEIDPRPSMKPEESAKAARKRASRSSTSSGSSRRSQSVSITPLTPDGQQNDAAAQVGPATTEDAPSGAHGAAGRADHPADRKASRSEPGKPDVINRRKSTSSGRSAPSGRSSRTSSRSAPLANDGVGAAGKTAASMPEQRCEEQTSRKQSRAAVLESTKDTVKRASLPPAVSGGRRSSLDPASSTTGLETRRSNELSAVKDTGMSGSSTSGTTANPTPSSSAAPAGSRDDPTEAFKVSKRKVSSSEVPKANRDRHQGMGTLQPERLQPEIEPYVKKHHSEGLHSKSLVVAVFLLVIVVLPLLAFTCTFLFVSKGAPGAFPICSTEGCRGHAMALSARRNRSLDPCDDFGLYVCAAWQLKFSGLATTMVEQTILDSILEHVRPNMSNYDTDLPFRRRPEQLMALCDTARPTGDGPAIRKFKEFLRGELGFLVPPGDGRPQPTNWLVSLWFRIDLMTRSGELHIGLSAEPLARLWNRVHNSFNKALYQRYVEEFIEVIYDSGSVSGGASKSYLQFLRSRSAYVQASALLATTHVGPESKGAADQPAWSIQTNVFKELSTPSHDRYPLPFHGRISDLQDFVPMFTAKDWTSALAAAFDTMVHDSTAVYVSSRTVLDSMRALLGSFSSLELLYHTAWWFLQQIATFTSNRLYTAATTALGSHGKLYLKVLCAAQPPGCAEHNEIGTRRGNMDRDSSQVSLTYNALMADNFWENRSGADREVVKDTILAVQDTVLSATRVSPSVSKLPVSSSLLDMLHRVRPVVWPEAPLDFQSGQLLLYGDTVDNKHGFFGHWLSCHRTIQGSYGRSWHKAAGLVYTLDTTALSTYKPLQGVISLSTAAAEPPFFYSMGTPAMVFGGLGFAYALRLLLAMDITVLLSTAALGGLVVASGDDRLAQVMTCSDQNETDDAFPYLPALEATHAAYVQSVSGTEEPRLKGMEGFTGAQVFFMTMCFSLCQDDGAGRRSSPPCNAAVRNFAPFATAFRCSDKSPMNPAKKCRFLGSD</sequence>
<evidence type="ECO:0000313" key="1">
    <source>
        <dbReference type="EMBL" id="KAH6937109.1"/>
    </source>
</evidence>
<gene>
    <name evidence="1" type="ORF">HPB50_025570</name>
</gene>
<keyword evidence="2" id="KW-1185">Reference proteome</keyword>
<accession>A0ACB7ST65</accession>
<reference evidence="1" key="1">
    <citation type="submission" date="2020-05" db="EMBL/GenBank/DDBJ databases">
        <title>Large-scale comparative analyses of tick genomes elucidate their genetic diversity and vector capacities.</title>
        <authorList>
            <person name="Jia N."/>
            <person name="Wang J."/>
            <person name="Shi W."/>
            <person name="Du L."/>
            <person name="Sun Y."/>
            <person name="Zhan W."/>
            <person name="Jiang J."/>
            <person name="Wang Q."/>
            <person name="Zhang B."/>
            <person name="Ji P."/>
            <person name="Sakyi L.B."/>
            <person name="Cui X."/>
            <person name="Yuan T."/>
            <person name="Jiang B."/>
            <person name="Yang W."/>
            <person name="Lam T.T.-Y."/>
            <person name="Chang Q."/>
            <person name="Ding S."/>
            <person name="Wang X."/>
            <person name="Zhu J."/>
            <person name="Ruan X."/>
            <person name="Zhao L."/>
            <person name="Wei J."/>
            <person name="Que T."/>
            <person name="Du C."/>
            <person name="Cheng J."/>
            <person name="Dai P."/>
            <person name="Han X."/>
            <person name="Huang E."/>
            <person name="Gao Y."/>
            <person name="Liu J."/>
            <person name="Shao H."/>
            <person name="Ye R."/>
            <person name="Li L."/>
            <person name="Wei W."/>
            <person name="Wang X."/>
            <person name="Wang C."/>
            <person name="Yang T."/>
            <person name="Huo Q."/>
            <person name="Li W."/>
            <person name="Guo W."/>
            <person name="Chen H."/>
            <person name="Zhou L."/>
            <person name="Ni X."/>
            <person name="Tian J."/>
            <person name="Zhou Y."/>
            <person name="Sheng Y."/>
            <person name="Liu T."/>
            <person name="Pan Y."/>
            <person name="Xia L."/>
            <person name="Li J."/>
            <person name="Zhao F."/>
            <person name="Cao W."/>
        </authorList>
    </citation>
    <scope>NUCLEOTIDE SEQUENCE</scope>
    <source>
        <strain evidence="1">Hyas-2018</strain>
    </source>
</reference>
<name>A0ACB7ST65_HYAAI</name>